<accession>A0A516GU51</accession>
<keyword evidence="1" id="KW-0472">Membrane</keyword>
<dbReference type="KEGG" id="fop:FNB79_13940"/>
<keyword evidence="1" id="KW-1133">Transmembrane helix</keyword>
<dbReference type="EMBL" id="CP041637">
    <property type="protein sequence ID" value="QDO95025.1"/>
    <property type="molecule type" value="Genomic_DNA"/>
</dbReference>
<protein>
    <submittedName>
        <fullName evidence="2">Uncharacterized protein</fullName>
    </submittedName>
</protein>
<dbReference type="AlphaFoldDB" id="A0A516GU51"/>
<evidence type="ECO:0000313" key="2">
    <source>
        <dbReference type="EMBL" id="QDO95025.1"/>
    </source>
</evidence>
<keyword evidence="1" id="KW-0812">Transmembrane</keyword>
<dbReference type="Proteomes" id="UP000319209">
    <property type="component" value="Chromosome"/>
</dbReference>
<organism evidence="2 3">
    <name type="scientific">Formosa sediminum</name>
    <dbReference type="NCBI Taxonomy" id="2594004"/>
    <lineage>
        <taxon>Bacteria</taxon>
        <taxon>Pseudomonadati</taxon>
        <taxon>Bacteroidota</taxon>
        <taxon>Flavobacteriia</taxon>
        <taxon>Flavobacteriales</taxon>
        <taxon>Flavobacteriaceae</taxon>
        <taxon>Formosa</taxon>
    </lineage>
</organism>
<feature type="transmembrane region" description="Helical" evidence="1">
    <location>
        <begin position="40"/>
        <end position="59"/>
    </location>
</feature>
<gene>
    <name evidence="2" type="ORF">FNB79_13940</name>
</gene>
<feature type="transmembrane region" description="Helical" evidence="1">
    <location>
        <begin position="12"/>
        <end position="34"/>
    </location>
</feature>
<reference evidence="2 3" key="1">
    <citation type="submission" date="2019-07" db="EMBL/GenBank/DDBJ databases">
        <title>Genome sequencing for Formosa sp. PS13.</title>
        <authorList>
            <person name="Park S.-J."/>
        </authorList>
    </citation>
    <scope>NUCLEOTIDE SEQUENCE [LARGE SCALE GENOMIC DNA]</scope>
    <source>
        <strain evidence="2 3">PS13</strain>
    </source>
</reference>
<proteinExistence type="predicted"/>
<evidence type="ECO:0000313" key="3">
    <source>
        <dbReference type="Proteomes" id="UP000319209"/>
    </source>
</evidence>
<dbReference type="OrthoDB" id="1452926at2"/>
<evidence type="ECO:0000256" key="1">
    <source>
        <dbReference type="SAM" id="Phobius"/>
    </source>
</evidence>
<keyword evidence="3" id="KW-1185">Reference proteome</keyword>
<dbReference type="RefSeq" id="WP_143381933.1">
    <property type="nucleotide sequence ID" value="NZ_CP041637.1"/>
</dbReference>
<sequence length="160" mass="18468">MRTDNGHVKNTIISVYFVLIVLAIIMATVFKAFSDLTSNFGLTFVIVLSVFMVVFLAVYRIGKYFEYDSDGEQVVVTNKGLLLSEKINYRTHEIEFYKENLIGFKFKNYLIYRCLVLYIKSDSGATVKERFNTTLVTQRKRKYIGQSLSKIVKKNISNKA</sequence>
<name>A0A516GU51_9FLAO</name>